<dbReference type="Proteomes" id="UP001161247">
    <property type="component" value="Chromosome 1"/>
</dbReference>
<keyword evidence="11" id="KW-1185">Reference proteome</keyword>
<feature type="compositionally biased region" description="Low complexity" evidence="8">
    <location>
        <begin position="129"/>
        <end position="141"/>
    </location>
</feature>
<dbReference type="GO" id="GO:0003700">
    <property type="term" value="F:DNA-binding transcription factor activity"/>
    <property type="evidence" value="ECO:0007669"/>
    <property type="project" value="InterPro"/>
</dbReference>
<evidence type="ECO:0000256" key="1">
    <source>
        <dbReference type="ARBA" id="ARBA00022723"/>
    </source>
</evidence>
<accession>A0AAV1BWM4</accession>
<feature type="region of interest" description="Disordered" evidence="8">
    <location>
        <begin position="24"/>
        <end position="74"/>
    </location>
</feature>
<evidence type="ECO:0000313" key="10">
    <source>
        <dbReference type="EMBL" id="CAI9087516.1"/>
    </source>
</evidence>
<dbReference type="PROSITE" id="PS01361">
    <property type="entry name" value="ZF_DOF_1"/>
    <property type="match status" value="1"/>
</dbReference>
<keyword evidence="1" id="KW-0479">Metal-binding</keyword>
<reference evidence="10" key="1">
    <citation type="submission" date="2023-03" db="EMBL/GenBank/DDBJ databases">
        <authorList>
            <person name="Julca I."/>
        </authorList>
    </citation>
    <scope>NUCLEOTIDE SEQUENCE</scope>
</reference>
<feature type="region of interest" description="Disordered" evidence="8">
    <location>
        <begin position="113"/>
        <end position="141"/>
    </location>
</feature>
<dbReference type="InterPro" id="IPR045174">
    <property type="entry name" value="Dof"/>
</dbReference>
<keyword evidence="4" id="KW-0805">Transcription regulation</keyword>
<evidence type="ECO:0000256" key="7">
    <source>
        <dbReference type="ARBA" id="ARBA00023242"/>
    </source>
</evidence>
<evidence type="ECO:0000256" key="8">
    <source>
        <dbReference type="SAM" id="MobiDB-lite"/>
    </source>
</evidence>
<name>A0AAV1BWM4_OLDCO</name>
<keyword evidence="3" id="KW-0862">Zinc</keyword>
<dbReference type="GO" id="GO:0008270">
    <property type="term" value="F:zinc ion binding"/>
    <property type="evidence" value="ECO:0007669"/>
    <property type="project" value="UniProtKB-KW"/>
</dbReference>
<evidence type="ECO:0000256" key="3">
    <source>
        <dbReference type="ARBA" id="ARBA00022833"/>
    </source>
</evidence>
<dbReference type="GO" id="GO:0003677">
    <property type="term" value="F:DNA binding"/>
    <property type="evidence" value="ECO:0007669"/>
    <property type="project" value="UniProtKB-KW"/>
</dbReference>
<protein>
    <submittedName>
        <fullName evidence="10">OLC1v1021597C1</fullName>
    </submittedName>
</protein>
<dbReference type="PANTHER" id="PTHR31992:SF97">
    <property type="entry name" value="DOF ZINC FINGER PROTEIN"/>
    <property type="match status" value="1"/>
</dbReference>
<keyword evidence="2" id="KW-0863">Zinc-finger</keyword>
<gene>
    <name evidence="10" type="ORF">OLC1_LOCUS328</name>
</gene>
<sequence length="316" mass="34731">MGLSTKQVSSNDHQHHALDHWGQTLLESSSPGGGIVGENPHQFPNKPNSSKRNLNHHQKQQQQQQNNQPEPLKCPRCGSMNTKFCYYNNYNKSQPRHFCKACKRHWTKGGTLRNVPVGGGRKNKRLKISSNPPSTTTTTTPSSVAAAAKNNNNINNVDHSFPLTSSVSNDAINSLSGKSWMSSIKNTTFSSSPMFSLGHQDHQSLQFSFSSLSPFDTIPSSFPSSNLSLGNNIYEYNTGGDQLDHVESTTSTITTVTPPTTTTTTTASAVFNSHSWQQQQQGDPAANDAAEMPSYWNWNVSDPFVSTDINVSWDEL</sequence>
<proteinExistence type="predicted"/>
<dbReference type="AlphaFoldDB" id="A0AAV1BWM4"/>
<keyword evidence="5" id="KW-0238">DNA-binding</keyword>
<evidence type="ECO:0000313" key="11">
    <source>
        <dbReference type="Proteomes" id="UP001161247"/>
    </source>
</evidence>
<dbReference type="InterPro" id="IPR003851">
    <property type="entry name" value="Znf_Dof"/>
</dbReference>
<evidence type="ECO:0000259" key="9">
    <source>
        <dbReference type="PROSITE" id="PS01361"/>
    </source>
</evidence>
<feature type="domain" description="Dof-type" evidence="9">
    <location>
        <begin position="74"/>
        <end position="110"/>
    </location>
</feature>
<keyword evidence="6" id="KW-0804">Transcription</keyword>
<evidence type="ECO:0000256" key="6">
    <source>
        <dbReference type="ARBA" id="ARBA00023163"/>
    </source>
</evidence>
<organism evidence="10 11">
    <name type="scientific">Oldenlandia corymbosa var. corymbosa</name>
    <dbReference type="NCBI Taxonomy" id="529605"/>
    <lineage>
        <taxon>Eukaryota</taxon>
        <taxon>Viridiplantae</taxon>
        <taxon>Streptophyta</taxon>
        <taxon>Embryophyta</taxon>
        <taxon>Tracheophyta</taxon>
        <taxon>Spermatophyta</taxon>
        <taxon>Magnoliopsida</taxon>
        <taxon>eudicotyledons</taxon>
        <taxon>Gunneridae</taxon>
        <taxon>Pentapetalae</taxon>
        <taxon>asterids</taxon>
        <taxon>lamiids</taxon>
        <taxon>Gentianales</taxon>
        <taxon>Rubiaceae</taxon>
        <taxon>Rubioideae</taxon>
        <taxon>Spermacoceae</taxon>
        <taxon>Hedyotis-Oldenlandia complex</taxon>
        <taxon>Oldenlandia</taxon>
    </lineage>
</organism>
<evidence type="ECO:0000256" key="5">
    <source>
        <dbReference type="ARBA" id="ARBA00023125"/>
    </source>
</evidence>
<dbReference type="EMBL" id="OX459118">
    <property type="protein sequence ID" value="CAI9087516.1"/>
    <property type="molecule type" value="Genomic_DNA"/>
</dbReference>
<evidence type="ECO:0000256" key="4">
    <source>
        <dbReference type="ARBA" id="ARBA00023015"/>
    </source>
</evidence>
<keyword evidence="7" id="KW-0539">Nucleus</keyword>
<dbReference type="PANTHER" id="PTHR31992">
    <property type="entry name" value="DOF ZINC FINGER PROTEIN DOF1.4-RELATED"/>
    <property type="match status" value="1"/>
</dbReference>
<dbReference type="Pfam" id="PF02701">
    <property type="entry name" value="Zn_ribbon_Dof"/>
    <property type="match status" value="1"/>
</dbReference>
<evidence type="ECO:0000256" key="2">
    <source>
        <dbReference type="ARBA" id="ARBA00022771"/>
    </source>
</evidence>